<organism evidence="1 2">
    <name type="scientific">Dermacentor silvarum</name>
    <name type="common">Tick</name>
    <dbReference type="NCBI Taxonomy" id="543639"/>
    <lineage>
        <taxon>Eukaryota</taxon>
        <taxon>Metazoa</taxon>
        <taxon>Ecdysozoa</taxon>
        <taxon>Arthropoda</taxon>
        <taxon>Chelicerata</taxon>
        <taxon>Arachnida</taxon>
        <taxon>Acari</taxon>
        <taxon>Parasitiformes</taxon>
        <taxon>Ixodida</taxon>
        <taxon>Ixodoidea</taxon>
        <taxon>Ixodidae</taxon>
        <taxon>Rhipicephalinae</taxon>
        <taxon>Dermacentor</taxon>
    </lineage>
</organism>
<keyword evidence="2" id="KW-1185">Reference proteome</keyword>
<accession>A0ACB8DLW6</accession>
<protein>
    <submittedName>
        <fullName evidence="1">Uncharacterized protein</fullName>
    </submittedName>
</protein>
<sequence>MRDLIQKLSQEVRDLKQSKTPAPTPPAEASPSSSHDAPMTPAPKKRALQEGAAGQFPFNGGPRVPGCIDEEDAFSSSVLLEDCYRPAFTSLHVMHRVHKIAHVHRRLPGQRPGSFSSARLARGRSLWFPACNLGRVDVLEELRSVHLVTQQRRKTVRQLCLRETLQATQPGDFTGTPSSLAAGEGSCRRRKKVRKSTARIAGTERKKDASSTGGRKSSARTEATRSGDPYCCHLCAYVSDSSWQLKKHIGTHSAEKELQCHLCPATFASLGNYNRHMRGHTVVNTYECSFCPFTSAYKTSIEYHMRTHTGDKPFACAMCPYAARSTNDLKKHVRTHTGQKPYKCPKCPYAASQGGHLKRHMNLHP</sequence>
<evidence type="ECO:0000313" key="2">
    <source>
        <dbReference type="Proteomes" id="UP000821865"/>
    </source>
</evidence>
<name>A0ACB8DLW6_DERSI</name>
<dbReference type="EMBL" id="CM023479">
    <property type="protein sequence ID" value="KAH7973495.1"/>
    <property type="molecule type" value="Genomic_DNA"/>
</dbReference>
<reference evidence="1" key="1">
    <citation type="submission" date="2020-05" db="EMBL/GenBank/DDBJ databases">
        <title>Large-scale comparative analyses of tick genomes elucidate their genetic diversity and vector capacities.</title>
        <authorList>
            <person name="Jia N."/>
            <person name="Wang J."/>
            <person name="Shi W."/>
            <person name="Du L."/>
            <person name="Sun Y."/>
            <person name="Zhan W."/>
            <person name="Jiang J."/>
            <person name="Wang Q."/>
            <person name="Zhang B."/>
            <person name="Ji P."/>
            <person name="Sakyi L.B."/>
            <person name="Cui X."/>
            <person name="Yuan T."/>
            <person name="Jiang B."/>
            <person name="Yang W."/>
            <person name="Lam T.T.-Y."/>
            <person name="Chang Q."/>
            <person name="Ding S."/>
            <person name="Wang X."/>
            <person name="Zhu J."/>
            <person name="Ruan X."/>
            <person name="Zhao L."/>
            <person name="Wei J."/>
            <person name="Que T."/>
            <person name="Du C."/>
            <person name="Cheng J."/>
            <person name="Dai P."/>
            <person name="Han X."/>
            <person name="Huang E."/>
            <person name="Gao Y."/>
            <person name="Liu J."/>
            <person name="Shao H."/>
            <person name="Ye R."/>
            <person name="Li L."/>
            <person name="Wei W."/>
            <person name="Wang X."/>
            <person name="Wang C."/>
            <person name="Yang T."/>
            <person name="Huo Q."/>
            <person name="Li W."/>
            <person name="Guo W."/>
            <person name="Chen H."/>
            <person name="Zhou L."/>
            <person name="Ni X."/>
            <person name="Tian J."/>
            <person name="Zhou Y."/>
            <person name="Sheng Y."/>
            <person name="Liu T."/>
            <person name="Pan Y."/>
            <person name="Xia L."/>
            <person name="Li J."/>
            <person name="Zhao F."/>
            <person name="Cao W."/>
        </authorList>
    </citation>
    <scope>NUCLEOTIDE SEQUENCE</scope>
    <source>
        <strain evidence="1">Dsil-2018</strain>
    </source>
</reference>
<evidence type="ECO:0000313" key="1">
    <source>
        <dbReference type="EMBL" id="KAH7973495.1"/>
    </source>
</evidence>
<gene>
    <name evidence="1" type="ORF">HPB49_001716</name>
</gene>
<proteinExistence type="predicted"/>
<comment type="caution">
    <text evidence="1">The sequence shown here is derived from an EMBL/GenBank/DDBJ whole genome shotgun (WGS) entry which is preliminary data.</text>
</comment>
<dbReference type="Proteomes" id="UP000821865">
    <property type="component" value="Chromosome 10"/>
</dbReference>